<dbReference type="Proteomes" id="UP000569329">
    <property type="component" value="Unassembled WGS sequence"/>
</dbReference>
<dbReference type="EMBL" id="JACGWZ010000001">
    <property type="protein sequence ID" value="MBA8824174.1"/>
    <property type="molecule type" value="Genomic_DNA"/>
</dbReference>
<dbReference type="AlphaFoldDB" id="A0A839DRN2"/>
<accession>A0A839DRN2</accession>
<feature type="region of interest" description="Disordered" evidence="1">
    <location>
        <begin position="1"/>
        <end position="35"/>
    </location>
</feature>
<gene>
    <name evidence="2" type="ORF">FHX42_001252</name>
    <name evidence="3" type="ORF">FHX42_001503</name>
</gene>
<name>A0A839DRN2_9PSEU</name>
<dbReference type="EMBL" id="JACGWZ010000001">
    <property type="protein sequence ID" value="MBA8823923.1"/>
    <property type="molecule type" value="Genomic_DNA"/>
</dbReference>
<comment type="caution">
    <text evidence="3">The sequence shown here is derived from an EMBL/GenBank/DDBJ whole genome shotgun (WGS) entry which is preliminary data.</text>
</comment>
<evidence type="ECO:0000313" key="4">
    <source>
        <dbReference type="Proteomes" id="UP000569329"/>
    </source>
</evidence>
<dbReference type="RefSeq" id="WP_220479545.1">
    <property type="nucleotide sequence ID" value="NZ_JACGWZ010000001.1"/>
</dbReference>
<keyword evidence="4" id="KW-1185">Reference proteome</keyword>
<feature type="compositionally biased region" description="Basic and acidic residues" evidence="1">
    <location>
        <begin position="1"/>
        <end position="11"/>
    </location>
</feature>
<reference evidence="3 4" key="1">
    <citation type="submission" date="2020-07" db="EMBL/GenBank/DDBJ databases">
        <title>Sequencing the genomes of 1000 actinobacteria strains.</title>
        <authorList>
            <person name="Klenk H.-P."/>
        </authorList>
    </citation>
    <scope>NUCLEOTIDE SEQUENCE [LARGE SCALE GENOMIC DNA]</scope>
    <source>
        <strain evidence="3 4">DSM 45975</strain>
    </source>
</reference>
<sequence>MPADPAEHDDQGAEIVPFAPPPGRDGRRRRDPARFAAAQQRAFADRNLHVGQSQVVHATTWLDWIDDLTLPAPACRQGFTGHGTHSELSATRRPVTCRRCRRLRGEDDTADTGSTAVQATLF</sequence>
<organism evidence="3 4">
    <name type="scientific">Halosaccharopolyspora lacisalsi</name>
    <dbReference type="NCBI Taxonomy" id="1000566"/>
    <lineage>
        <taxon>Bacteria</taxon>
        <taxon>Bacillati</taxon>
        <taxon>Actinomycetota</taxon>
        <taxon>Actinomycetes</taxon>
        <taxon>Pseudonocardiales</taxon>
        <taxon>Pseudonocardiaceae</taxon>
        <taxon>Halosaccharopolyspora</taxon>
    </lineage>
</organism>
<protein>
    <submittedName>
        <fullName evidence="3">Uncharacterized protein</fullName>
    </submittedName>
</protein>
<proteinExistence type="predicted"/>
<evidence type="ECO:0000313" key="2">
    <source>
        <dbReference type="EMBL" id="MBA8823923.1"/>
    </source>
</evidence>
<evidence type="ECO:0000256" key="1">
    <source>
        <dbReference type="SAM" id="MobiDB-lite"/>
    </source>
</evidence>
<evidence type="ECO:0000313" key="3">
    <source>
        <dbReference type="EMBL" id="MBA8824174.1"/>
    </source>
</evidence>